<proteinExistence type="predicted"/>
<name>A0A6J5ZF40_9ZZZZ</name>
<keyword evidence="1" id="KW-0812">Transmembrane</keyword>
<dbReference type="AlphaFoldDB" id="A0A6J5ZF40"/>
<keyword evidence="1" id="KW-1133">Transmembrane helix</keyword>
<dbReference type="EMBL" id="CAESAO010000026">
    <property type="protein sequence ID" value="CAB4339637.1"/>
    <property type="molecule type" value="Genomic_DNA"/>
</dbReference>
<protein>
    <submittedName>
        <fullName evidence="2">Unannotated protein</fullName>
    </submittedName>
</protein>
<accession>A0A6J5ZF40</accession>
<evidence type="ECO:0000256" key="1">
    <source>
        <dbReference type="SAM" id="Phobius"/>
    </source>
</evidence>
<keyword evidence="1" id="KW-0472">Membrane</keyword>
<organism evidence="2">
    <name type="scientific">freshwater metagenome</name>
    <dbReference type="NCBI Taxonomy" id="449393"/>
    <lineage>
        <taxon>unclassified sequences</taxon>
        <taxon>metagenomes</taxon>
        <taxon>ecological metagenomes</taxon>
    </lineage>
</organism>
<evidence type="ECO:0000313" key="2">
    <source>
        <dbReference type="EMBL" id="CAB4339637.1"/>
    </source>
</evidence>
<reference evidence="2" key="1">
    <citation type="submission" date="2020-05" db="EMBL/GenBank/DDBJ databases">
        <authorList>
            <person name="Chiriac C."/>
            <person name="Salcher M."/>
            <person name="Ghai R."/>
            <person name="Kavagutti S V."/>
        </authorList>
    </citation>
    <scope>NUCLEOTIDE SEQUENCE</scope>
</reference>
<feature type="transmembrane region" description="Helical" evidence="1">
    <location>
        <begin position="21"/>
        <end position="42"/>
    </location>
</feature>
<sequence length="347" mass="34573">MSGSHEILRALIGRSMKRRELLSGAALGLCLIGAAVLALTGLTGVTYSAFTAGTDDSGNLVSAAPDFSAPLITASVIGKSSGGATGAIRPGGTYYAYANLTDAGNPSSGVAAVTSDLSTFDTGIAAAPLTAGSYTAGGVSYGYRSALLTADTPKANGSYGYSFATLDLAANARIQTGFSVTVDGTAPSASAIQTTNGGAIVGRPELNDTVIYSFSETVDPESILAGWSGATTDVVVRIDNNAASGSNDRLTVYNSANSALLPYSSVNLSRNNYVAANRTFGLTGTKSTMTMSGSTIAVKLGTQSGAGTTAGSGAAMIWSPAAGPTDIAGNAISLTARTETGASDIEF</sequence>
<gene>
    <name evidence="2" type="ORF">UFOPK3522_00473</name>
</gene>